<dbReference type="Pfam" id="PF00072">
    <property type="entry name" value="Response_reg"/>
    <property type="match status" value="1"/>
</dbReference>
<gene>
    <name evidence="5" type="ORF">JFN93_10495</name>
</gene>
<evidence type="ECO:0000256" key="2">
    <source>
        <dbReference type="ARBA" id="ARBA00023012"/>
    </source>
</evidence>
<dbReference type="InterPro" id="IPR011006">
    <property type="entry name" value="CheY-like_superfamily"/>
</dbReference>
<sequence length="347" mass="37500">MGNRLLLADDSITIRKVVGIIFADEEYELTVVDNGDAALEKARELRPDVMLVDALMPGKSGYEVCQEVRRDPQLKETPILLLVGAFEPHDEEKTAASGADQTITKPFESQQLIDRVHELLVLGKERRAAAPEPEPEPVAPAVAVAEAPLDLEEAEIEELIDLDEEIVEATIEDDLWGAFEVETPAAAAAAAIPLPQESVEAVELPTAAEFAAEEISFESEEAPAFDAEAISFEEERTEPPELSQFESFTFEPEPPAEAPISEFAPEPVSAALDADADLSQTATVAVEPILVGEPAPTTAGLTEAQLTEVVARISREVIERVVWEVVPDLAEALIKEEIRKLKAGIPG</sequence>
<dbReference type="AlphaFoldDB" id="A0A8J7LYN1"/>
<protein>
    <submittedName>
        <fullName evidence="5">Response regulator</fullName>
    </submittedName>
</protein>
<keyword evidence="6" id="KW-1185">Reference proteome</keyword>
<dbReference type="SUPFAM" id="SSF52172">
    <property type="entry name" value="CheY-like"/>
    <property type="match status" value="1"/>
</dbReference>
<accession>A0A8J7LYN1</accession>
<keyword evidence="1 3" id="KW-0597">Phosphoprotein</keyword>
<proteinExistence type="predicted"/>
<name>A0A8J7LYN1_9BACT</name>
<feature type="modified residue" description="4-aspartylphosphate" evidence="3">
    <location>
        <position position="53"/>
    </location>
</feature>
<keyword evidence="2" id="KW-0902">Two-component regulatory system</keyword>
<organism evidence="5 6">
    <name type="scientific">Geomesophilobacter sediminis</name>
    <dbReference type="NCBI Taxonomy" id="2798584"/>
    <lineage>
        <taxon>Bacteria</taxon>
        <taxon>Pseudomonadati</taxon>
        <taxon>Thermodesulfobacteriota</taxon>
        <taxon>Desulfuromonadia</taxon>
        <taxon>Geobacterales</taxon>
        <taxon>Geobacteraceae</taxon>
        <taxon>Geomesophilobacter</taxon>
    </lineage>
</organism>
<dbReference type="Gene3D" id="3.40.50.2300">
    <property type="match status" value="1"/>
</dbReference>
<dbReference type="GO" id="GO:0000160">
    <property type="term" value="P:phosphorelay signal transduction system"/>
    <property type="evidence" value="ECO:0007669"/>
    <property type="project" value="UniProtKB-KW"/>
</dbReference>
<evidence type="ECO:0000256" key="1">
    <source>
        <dbReference type="ARBA" id="ARBA00022553"/>
    </source>
</evidence>
<dbReference type="PROSITE" id="PS50110">
    <property type="entry name" value="RESPONSE_REGULATORY"/>
    <property type="match status" value="1"/>
</dbReference>
<evidence type="ECO:0000256" key="3">
    <source>
        <dbReference type="PROSITE-ProRule" id="PRU00169"/>
    </source>
</evidence>
<evidence type="ECO:0000313" key="6">
    <source>
        <dbReference type="Proteomes" id="UP000636888"/>
    </source>
</evidence>
<reference evidence="5" key="1">
    <citation type="submission" date="2020-12" db="EMBL/GenBank/DDBJ databases">
        <title>Geomonas sp. Red875, isolated from river sediment.</title>
        <authorList>
            <person name="Xu Z."/>
            <person name="Zhang Z."/>
            <person name="Masuda Y."/>
            <person name="Itoh H."/>
            <person name="Senoo K."/>
        </authorList>
    </citation>
    <scope>NUCLEOTIDE SEQUENCE</scope>
    <source>
        <strain evidence="5">Red875</strain>
    </source>
</reference>
<dbReference type="EMBL" id="JAEMHM010000007">
    <property type="protein sequence ID" value="MBJ6725137.1"/>
    <property type="molecule type" value="Genomic_DNA"/>
</dbReference>
<dbReference type="PANTHER" id="PTHR44591:SF14">
    <property type="entry name" value="PROTEIN PILG"/>
    <property type="match status" value="1"/>
</dbReference>
<dbReference type="RefSeq" id="WP_199384020.1">
    <property type="nucleotide sequence ID" value="NZ_JAEMHM010000007.1"/>
</dbReference>
<dbReference type="PANTHER" id="PTHR44591">
    <property type="entry name" value="STRESS RESPONSE REGULATOR PROTEIN 1"/>
    <property type="match status" value="1"/>
</dbReference>
<evidence type="ECO:0000313" key="5">
    <source>
        <dbReference type="EMBL" id="MBJ6725137.1"/>
    </source>
</evidence>
<comment type="caution">
    <text evidence="5">The sequence shown here is derived from an EMBL/GenBank/DDBJ whole genome shotgun (WGS) entry which is preliminary data.</text>
</comment>
<dbReference type="Proteomes" id="UP000636888">
    <property type="component" value="Unassembled WGS sequence"/>
</dbReference>
<evidence type="ECO:0000259" key="4">
    <source>
        <dbReference type="PROSITE" id="PS50110"/>
    </source>
</evidence>
<feature type="domain" description="Response regulatory" evidence="4">
    <location>
        <begin position="4"/>
        <end position="120"/>
    </location>
</feature>
<dbReference type="InterPro" id="IPR050595">
    <property type="entry name" value="Bact_response_regulator"/>
</dbReference>
<dbReference type="InterPro" id="IPR001789">
    <property type="entry name" value="Sig_transdc_resp-reg_receiver"/>
</dbReference>
<dbReference type="SMART" id="SM00448">
    <property type="entry name" value="REC"/>
    <property type="match status" value="1"/>
</dbReference>